<dbReference type="AlphaFoldDB" id="A0A5S9WUW4"/>
<feature type="transmembrane region" description="Helical" evidence="10">
    <location>
        <begin position="74"/>
        <end position="95"/>
    </location>
</feature>
<evidence type="ECO:0000256" key="8">
    <source>
        <dbReference type="ARBA" id="ARBA00025100"/>
    </source>
</evidence>
<dbReference type="GO" id="GO:0009734">
    <property type="term" value="P:auxin-activated signaling pathway"/>
    <property type="evidence" value="ECO:0007669"/>
    <property type="project" value="UniProtKB-KW"/>
</dbReference>
<dbReference type="InterPro" id="IPR045033">
    <property type="entry name" value="PILS1/3/4/5/7"/>
</dbReference>
<dbReference type="PANTHER" id="PTHR31651">
    <property type="match status" value="1"/>
</dbReference>
<keyword evidence="5 10" id="KW-1133">Transmembrane helix</keyword>
<feature type="transmembrane region" description="Helical" evidence="10">
    <location>
        <begin position="15"/>
        <end position="36"/>
    </location>
</feature>
<evidence type="ECO:0008006" key="13">
    <source>
        <dbReference type="Google" id="ProtNLM"/>
    </source>
</evidence>
<comment type="function">
    <text evidence="8">Involved in cellular auxin homeostasis by regulating auxin metabolism. Regulates intracellular auxin accumulation at the endoplasmic reticulum and thus auxin availability for nuclear auxin signaling.</text>
</comment>
<comment type="subcellular location">
    <subcellularLocation>
        <location evidence="1">Endoplasmic reticulum membrane</location>
        <topology evidence="1">Multi-pass membrane protein</topology>
    </subcellularLocation>
</comment>
<keyword evidence="3 10" id="KW-0812">Transmembrane</keyword>
<feature type="transmembrane region" description="Helical" evidence="10">
    <location>
        <begin position="223"/>
        <end position="245"/>
    </location>
</feature>
<evidence type="ECO:0000256" key="4">
    <source>
        <dbReference type="ARBA" id="ARBA00022824"/>
    </source>
</evidence>
<name>A0A5S9WUW4_ARATH</name>
<evidence type="ECO:0000313" key="12">
    <source>
        <dbReference type="Proteomes" id="UP000434276"/>
    </source>
</evidence>
<dbReference type="EMBL" id="CACSHJ010000087">
    <property type="protein sequence ID" value="CAA0338094.1"/>
    <property type="molecule type" value="Genomic_DNA"/>
</dbReference>
<dbReference type="OrthoDB" id="191139at2759"/>
<dbReference type="Pfam" id="PF03547">
    <property type="entry name" value="Mem_trans"/>
    <property type="match status" value="1"/>
</dbReference>
<feature type="transmembrane region" description="Helical" evidence="10">
    <location>
        <begin position="265"/>
        <end position="286"/>
    </location>
</feature>
<evidence type="ECO:0000256" key="9">
    <source>
        <dbReference type="ARBA" id="ARBA00025752"/>
    </source>
</evidence>
<feature type="transmembrane region" description="Helical" evidence="10">
    <location>
        <begin position="107"/>
        <end position="128"/>
    </location>
</feature>
<evidence type="ECO:0000256" key="10">
    <source>
        <dbReference type="SAM" id="Phobius"/>
    </source>
</evidence>
<dbReference type="InterPro" id="IPR004776">
    <property type="entry name" value="Mem_transp_PIN-like"/>
</dbReference>
<evidence type="ECO:0000256" key="2">
    <source>
        <dbReference type="ARBA" id="ARBA00022448"/>
    </source>
</evidence>
<organism evidence="11 12">
    <name type="scientific">Arabidopsis thaliana</name>
    <name type="common">Mouse-ear cress</name>
    <dbReference type="NCBI Taxonomy" id="3702"/>
    <lineage>
        <taxon>Eukaryota</taxon>
        <taxon>Viridiplantae</taxon>
        <taxon>Streptophyta</taxon>
        <taxon>Embryophyta</taxon>
        <taxon>Tracheophyta</taxon>
        <taxon>Spermatophyta</taxon>
        <taxon>Magnoliopsida</taxon>
        <taxon>eudicotyledons</taxon>
        <taxon>Gunneridae</taxon>
        <taxon>Pentapetalae</taxon>
        <taxon>rosids</taxon>
        <taxon>malvids</taxon>
        <taxon>Brassicales</taxon>
        <taxon>Brassicaceae</taxon>
        <taxon>Camelineae</taxon>
        <taxon>Arabidopsis</taxon>
    </lineage>
</organism>
<feature type="transmembrane region" description="Helical" evidence="10">
    <location>
        <begin position="43"/>
        <end position="62"/>
    </location>
</feature>
<dbReference type="GO" id="GO:0080162">
    <property type="term" value="P:endoplasmic reticulum to cytosol auxin transport"/>
    <property type="evidence" value="ECO:0007669"/>
    <property type="project" value="InterPro"/>
</dbReference>
<sequence>MVKLLELFITSSKPVVEILLITSVGFYMALDGVNLLGHDARKYLNNIVFYVFSPSLIGSRLADSVTYESLVKMWFMPVNVLLTFIIGSLLGWIVIVITKPPSHLRGLILGCCAAGNLGNMPLIIIPAVCKEKGGPFGDPESCQKYGMGYVALSMAMGSIYIWTYVYNLMRVLSNSPVETPPSVESNYDSYKVPLISSKEEENNQKAGRWEKVKRRLVSLSQKVNLKTIFAPSTIAAMIALVIGLITPLRKLIIGTEAPLRVLQDSVTLVGDGAVPAMTMIIGGNLLKGLRSSGMKMSSIIGVLVARYVLLPMSGVLIVRGAYKLDLVTSEPLYQFVLLLQYAVPPAMNLGTITQLFGTGESECSVIMLWTYSLASISLTVWPTFFMWLVA</sequence>
<accession>A0A5S9WUW4</accession>
<evidence type="ECO:0000256" key="3">
    <source>
        <dbReference type="ARBA" id="ARBA00022692"/>
    </source>
</evidence>
<feature type="transmembrane region" description="Helical" evidence="10">
    <location>
        <begin position="298"/>
        <end position="318"/>
    </location>
</feature>
<dbReference type="PANTHER" id="PTHR31651:SF19">
    <property type="entry name" value="PROTEIN PIN-LIKES 3"/>
    <property type="match status" value="1"/>
</dbReference>
<keyword evidence="2" id="KW-0813">Transport</keyword>
<feature type="transmembrane region" description="Helical" evidence="10">
    <location>
        <begin position="338"/>
        <end position="356"/>
    </location>
</feature>
<proteinExistence type="inferred from homology"/>
<dbReference type="ExpressionAtlas" id="A0A5S9WUW4">
    <property type="expression patterns" value="baseline and differential"/>
</dbReference>
<gene>
    <name evidence="11" type="ORF">C24_LOCUS6577</name>
</gene>
<evidence type="ECO:0000256" key="7">
    <source>
        <dbReference type="ARBA" id="ARBA00023294"/>
    </source>
</evidence>
<dbReference type="GO" id="GO:0005789">
    <property type="term" value="C:endoplasmic reticulum membrane"/>
    <property type="evidence" value="ECO:0007669"/>
    <property type="project" value="UniProtKB-SubCell"/>
</dbReference>
<feature type="transmembrane region" description="Helical" evidence="10">
    <location>
        <begin position="148"/>
        <end position="166"/>
    </location>
</feature>
<evidence type="ECO:0000256" key="1">
    <source>
        <dbReference type="ARBA" id="ARBA00004477"/>
    </source>
</evidence>
<keyword evidence="6 10" id="KW-0472">Membrane</keyword>
<evidence type="ECO:0000256" key="5">
    <source>
        <dbReference type="ARBA" id="ARBA00022989"/>
    </source>
</evidence>
<evidence type="ECO:0000256" key="6">
    <source>
        <dbReference type="ARBA" id="ARBA00023136"/>
    </source>
</evidence>
<protein>
    <recommendedName>
        <fullName evidence="13">Protein PIN-LIKES 3</fullName>
    </recommendedName>
</protein>
<comment type="similarity">
    <text evidence="9">Belongs to the auxin efflux carrier (TC 2.A.69.2) family.</text>
</comment>
<evidence type="ECO:0000313" key="11">
    <source>
        <dbReference type="EMBL" id="CAA0338094.1"/>
    </source>
</evidence>
<dbReference type="Proteomes" id="UP000434276">
    <property type="component" value="Unassembled WGS sequence"/>
</dbReference>
<keyword evidence="4" id="KW-0256">Endoplasmic reticulum</keyword>
<feature type="transmembrane region" description="Helical" evidence="10">
    <location>
        <begin position="368"/>
        <end position="389"/>
    </location>
</feature>
<reference evidence="11 12" key="1">
    <citation type="submission" date="2019-12" db="EMBL/GenBank/DDBJ databases">
        <authorList>
            <person name="Jiao W.-B."/>
            <person name="Schneeberger K."/>
        </authorList>
    </citation>
    <scope>NUCLEOTIDE SEQUENCE [LARGE SCALE GENOMIC DNA]</scope>
    <source>
        <strain evidence="12">cv. C24</strain>
    </source>
</reference>
<keyword evidence="7" id="KW-0927">Auxin signaling pathway</keyword>